<name>A0A2K5DQK2_AOTNA</name>
<dbReference type="InterPro" id="IPR044913">
    <property type="entry name" value="P_trefoil_dom_sf"/>
</dbReference>
<feature type="transmembrane region" description="Helical" evidence="2">
    <location>
        <begin position="72"/>
        <end position="90"/>
    </location>
</feature>
<sequence>MPSHRRQAKRRNRSKILAVNVVRLKMAVSEASASGSYPKSKFPGVEAAMDNRPRPGWRTHRSLTNMWLNKRLWLLMLSICILLLVGYYLYSEFPNGHSLENNEDASGQSLEKDFISEALLNFFFPTTCILRENQVVKACNELQDLNESECLRQKCCFSSSGTGSFKCFAPLEDEPKQMMRMFGVGAVSLMILGCLPFYYCLDSDKRKQERRVLRGGLEKGR</sequence>
<dbReference type="Proteomes" id="UP000233020">
    <property type="component" value="Unplaced"/>
</dbReference>
<gene>
    <name evidence="4" type="primary">FMR1NB</name>
</gene>
<evidence type="ECO:0000256" key="2">
    <source>
        <dbReference type="SAM" id="Phobius"/>
    </source>
</evidence>
<organism evidence="4 5">
    <name type="scientific">Aotus nancymaae</name>
    <name type="common">Ma's night monkey</name>
    <dbReference type="NCBI Taxonomy" id="37293"/>
    <lineage>
        <taxon>Eukaryota</taxon>
        <taxon>Metazoa</taxon>
        <taxon>Chordata</taxon>
        <taxon>Craniata</taxon>
        <taxon>Vertebrata</taxon>
        <taxon>Euteleostomi</taxon>
        <taxon>Mammalia</taxon>
        <taxon>Eutheria</taxon>
        <taxon>Euarchontoglires</taxon>
        <taxon>Primates</taxon>
        <taxon>Haplorrhini</taxon>
        <taxon>Platyrrhini</taxon>
        <taxon>Aotidae</taxon>
        <taxon>Aotus</taxon>
    </lineage>
</organism>
<keyword evidence="1" id="KW-1015">Disulfide bond</keyword>
<dbReference type="InterPro" id="IPR055331">
    <property type="entry name" value="FMR1-like"/>
</dbReference>
<evidence type="ECO:0000313" key="5">
    <source>
        <dbReference type="Proteomes" id="UP000233020"/>
    </source>
</evidence>
<keyword evidence="5" id="KW-1185">Reference proteome</keyword>
<dbReference type="PANTHER" id="PTHR37360:SF1">
    <property type="entry name" value="FMR1 NEIGHBOR PROTEIN"/>
    <property type="match status" value="1"/>
</dbReference>
<dbReference type="AlphaFoldDB" id="A0A2K5DQK2"/>
<feature type="transmembrane region" description="Helical" evidence="2">
    <location>
        <begin position="181"/>
        <end position="201"/>
    </location>
</feature>
<reference evidence="4" key="2">
    <citation type="submission" date="2025-09" db="UniProtKB">
        <authorList>
            <consortium name="Ensembl"/>
        </authorList>
    </citation>
    <scope>IDENTIFICATION</scope>
</reference>
<evidence type="ECO:0000259" key="3">
    <source>
        <dbReference type="Pfam" id="PF00088"/>
    </source>
</evidence>
<dbReference type="STRING" id="37293.ENSANAP00000023152"/>
<keyword evidence="2" id="KW-1133">Transmembrane helix</keyword>
<reference evidence="4" key="1">
    <citation type="submission" date="2025-08" db="UniProtKB">
        <authorList>
            <consortium name="Ensembl"/>
        </authorList>
    </citation>
    <scope>IDENTIFICATION</scope>
</reference>
<dbReference type="OMA" id="PIYCCSL"/>
<accession>A0A2K5DQK2</accession>
<dbReference type="GeneTree" id="ENSGT00390000007953"/>
<evidence type="ECO:0000313" key="4">
    <source>
        <dbReference type="Ensembl" id="ENSANAP00000023152.1"/>
    </source>
</evidence>
<keyword evidence="2" id="KW-0472">Membrane</keyword>
<dbReference type="SUPFAM" id="SSF57492">
    <property type="entry name" value="Trefoil"/>
    <property type="match status" value="1"/>
</dbReference>
<feature type="domain" description="P-type" evidence="3">
    <location>
        <begin position="138"/>
        <end position="170"/>
    </location>
</feature>
<dbReference type="Pfam" id="PF00088">
    <property type="entry name" value="Trefoil"/>
    <property type="match status" value="1"/>
</dbReference>
<dbReference type="Ensembl" id="ENSANAT00000041056.1">
    <property type="protein sequence ID" value="ENSANAP00000023152.1"/>
    <property type="gene ID" value="ENSANAG00000029333.1"/>
</dbReference>
<dbReference type="InterPro" id="IPR000519">
    <property type="entry name" value="P_trefoil_dom"/>
</dbReference>
<protein>
    <submittedName>
        <fullName evidence="4">FMR1 neighbor</fullName>
    </submittedName>
</protein>
<evidence type="ECO:0000256" key="1">
    <source>
        <dbReference type="ARBA" id="ARBA00023157"/>
    </source>
</evidence>
<keyword evidence="2" id="KW-0812">Transmembrane</keyword>
<proteinExistence type="predicted"/>
<dbReference type="PANTHER" id="PTHR37360">
    <property type="entry name" value="FRAGILE X MENTAL RETARDATION 1 NEIGHBOR PROTEIN"/>
    <property type="match status" value="1"/>
</dbReference>